<sequence>MCTIHYTIHLCSHWVPFPDPTTKKILEICPTAKDHRPGVPCPETQWHHEVEKRSTALCNKCLWDINIKGK</sequence>
<reference evidence="1" key="1">
    <citation type="journal article" date="2020" name="Stud. Mycol.">
        <title>101 Dothideomycetes genomes: a test case for predicting lifestyles and emergence of pathogens.</title>
        <authorList>
            <person name="Haridas S."/>
            <person name="Albert R."/>
            <person name="Binder M."/>
            <person name="Bloem J."/>
            <person name="Labutti K."/>
            <person name="Salamov A."/>
            <person name="Andreopoulos B."/>
            <person name="Baker S."/>
            <person name="Barry K."/>
            <person name="Bills G."/>
            <person name="Bluhm B."/>
            <person name="Cannon C."/>
            <person name="Castanera R."/>
            <person name="Culley D."/>
            <person name="Daum C."/>
            <person name="Ezra D."/>
            <person name="Gonzalez J."/>
            <person name="Henrissat B."/>
            <person name="Kuo A."/>
            <person name="Liang C."/>
            <person name="Lipzen A."/>
            <person name="Lutzoni F."/>
            <person name="Magnuson J."/>
            <person name="Mondo S."/>
            <person name="Nolan M."/>
            <person name="Ohm R."/>
            <person name="Pangilinan J."/>
            <person name="Park H.-J."/>
            <person name="Ramirez L."/>
            <person name="Alfaro M."/>
            <person name="Sun H."/>
            <person name="Tritt A."/>
            <person name="Yoshinaga Y."/>
            <person name="Zwiers L.-H."/>
            <person name="Turgeon B."/>
            <person name="Goodwin S."/>
            <person name="Spatafora J."/>
            <person name="Crous P."/>
            <person name="Grigoriev I."/>
        </authorList>
    </citation>
    <scope>NUCLEOTIDE SEQUENCE</scope>
    <source>
        <strain evidence="1">CBS 675.92</strain>
    </source>
</reference>
<accession>A0A6A5TF90</accession>
<dbReference type="AlphaFoldDB" id="A0A6A5TF90"/>
<dbReference type="Proteomes" id="UP000800035">
    <property type="component" value="Unassembled WGS sequence"/>
</dbReference>
<keyword evidence="2" id="KW-1185">Reference proteome</keyword>
<name>A0A6A5TF90_9PLEO</name>
<proteinExistence type="predicted"/>
<gene>
    <name evidence="1" type="ORF">CC80DRAFT_496294</name>
</gene>
<organism evidence="1 2">
    <name type="scientific">Byssothecium circinans</name>
    <dbReference type="NCBI Taxonomy" id="147558"/>
    <lineage>
        <taxon>Eukaryota</taxon>
        <taxon>Fungi</taxon>
        <taxon>Dikarya</taxon>
        <taxon>Ascomycota</taxon>
        <taxon>Pezizomycotina</taxon>
        <taxon>Dothideomycetes</taxon>
        <taxon>Pleosporomycetidae</taxon>
        <taxon>Pleosporales</taxon>
        <taxon>Massarineae</taxon>
        <taxon>Massarinaceae</taxon>
        <taxon>Byssothecium</taxon>
    </lineage>
</organism>
<evidence type="ECO:0000313" key="2">
    <source>
        <dbReference type="Proteomes" id="UP000800035"/>
    </source>
</evidence>
<protein>
    <submittedName>
        <fullName evidence="1">Uncharacterized protein</fullName>
    </submittedName>
</protein>
<dbReference type="OrthoDB" id="3718734at2759"/>
<evidence type="ECO:0000313" key="1">
    <source>
        <dbReference type="EMBL" id="KAF1950998.1"/>
    </source>
</evidence>
<dbReference type="EMBL" id="ML977020">
    <property type="protein sequence ID" value="KAF1950998.1"/>
    <property type="molecule type" value="Genomic_DNA"/>
</dbReference>